<dbReference type="SUPFAM" id="SSF55387">
    <property type="entry name" value="Frataxin/Nqo15-like"/>
    <property type="match status" value="1"/>
</dbReference>
<evidence type="ECO:0000313" key="4">
    <source>
        <dbReference type="EMBL" id="AFL03351.1"/>
    </source>
</evidence>
<dbReference type="GO" id="GO:0006826">
    <property type="term" value="P:iron ion transport"/>
    <property type="evidence" value="ECO:0007669"/>
    <property type="project" value="UniProtKB-KW"/>
</dbReference>
<dbReference type="PANTHER" id="PTHR16821">
    <property type="entry name" value="FRATAXIN"/>
    <property type="match status" value="1"/>
</dbReference>
<dbReference type="Gene3D" id="3.30.920.10">
    <property type="entry name" value="Frataxin/CyaY"/>
    <property type="match status" value="1"/>
</dbReference>
<dbReference type="STRING" id="478820.I3WEQ9"/>
<dbReference type="PROSITE" id="PS01344">
    <property type="entry name" value="FRATAXIN_1"/>
    <property type="match status" value="1"/>
</dbReference>
<evidence type="ECO:0000256" key="3">
    <source>
        <dbReference type="ARBA" id="ARBA00023004"/>
    </source>
</evidence>
<name>I3WEQ9_BLAHN</name>
<evidence type="ECO:0000256" key="1">
    <source>
        <dbReference type="ARBA" id="ARBA00008183"/>
    </source>
</evidence>
<evidence type="ECO:0000256" key="2">
    <source>
        <dbReference type="ARBA" id="ARBA00022496"/>
    </source>
</evidence>
<reference evidence="4" key="1">
    <citation type="journal article" date="2012" name="Proc. Natl. Acad. Sci. U.S.A.">
        <title>Evolution of Fe/S cluster biogenesis in the anaerobic parasite Blastocystis.</title>
        <authorList>
            <person name="Tsaousis A.D."/>
            <person name="Ollagnier de Choudens S."/>
            <person name="Gentekaki E."/>
            <person name="Long S."/>
            <person name="Gaston D."/>
            <person name="Stechmann A."/>
            <person name="Vinella D."/>
            <person name="Py B."/>
            <person name="Fontecave M."/>
            <person name="Barras F."/>
            <person name="Lukes J."/>
            <person name="Roger A.J."/>
        </authorList>
    </citation>
    <scope>NUCLEOTIDE SEQUENCE</scope>
    <source>
        <strain evidence="4">NandII</strain>
    </source>
</reference>
<sequence>MQAVARLVRPLTCSLSNMTMRLGSQRFFGAFAGSDLEYNQLVDKELNAIEDALDGIDDDVDALDYNTSNGVLTINLGAKGSFVINKQQPKKQIWWSSPISGPKRFEYNPDDKKWYEAAVIDDVKNCRQVQDDINGLLTKEMKSLVGVDLKF</sequence>
<keyword evidence="2" id="KW-0406">Ion transport</keyword>
<dbReference type="Proteomes" id="UP000078348">
    <property type="component" value="Unassembled WGS sequence"/>
</dbReference>
<reference evidence="5 6" key="2">
    <citation type="submission" date="2016-05" db="EMBL/GenBank/DDBJ databases">
        <title>Nuclear genome of Blastocystis sp. subtype 1 NandII.</title>
        <authorList>
            <person name="Gentekaki E."/>
            <person name="Curtis B."/>
            <person name="Stairs C."/>
            <person name="Eme L."/>
            <person name="Herman E."/>
            <person name="Klimes V."/>
            <person name="Arias M.C."/>
            <person name="Elias M."/>
            <person name="Hilliou F."/>
            <person name="Klute M."/>
            <person name="Malik S.-B."/>
            <person name="Pightling A."/>
            <person name="Rachubinski R."/>
            <person name="Salas D."/>
            <person name="Schlacht A."/>
            <person name="Suga H."/>
            <person name="Archibald J."/>
            <person name="Ball S.G."/>
            <person name="Clark G."/>
            <person name="Dacks J."/>
            <person name="Van Der Giezen M."/>
            <person name="Tsaousis A."/>
            <person name="Roger A."/>
        </authorList>
    </citation>
    <scope>NUCLEOTIDE SEQUENCE [LARGE SCALE GENOMIC DNA]</scope>
    <source>
        <strain evidence="6">ATCC 50177 / NandII</strain>
        <strain evidence="5">NandII</strain>
    </source>
</reference>
<organism evidence="4">
    <name type="scientific">Blastocystis sp. subtype 1 (strain ATCC 50177 / NandII)</name>
    <dbReference type="NCBI Taxonomy" id="478820"/>
    <lineage>
        <taxon>Eukaryota</taxon>
        <taxon>Sar</taxon>
        <taxon>Stramenopiles</taxon>
        <taxon>Bigyra</taxon>
        <taxon>Opalozoa</taxon>
        <taxon>Opalinata</taxon>
        <taxon>Blastocystidae</taxon>
        <taxon>Blastocystis</taxon>
    </lineage>
</organism>
<dbReference type="GO" id="GO:0016226">
    <property type="term" value="P:iron-sulfur cluster assembly"/>
    <property type="evidence" value="ECO:0007669"/>
    <property type="project" value="InterPro"/>
</dbReference>
<dbReference type="PANTHER" id="PTHR16821:SF2">
    <property type="entry name" value="FRATAXIN, MITOCHONDRIAL"/>
    <property type="match status" value="1"/>
</dbReference>
<dbReference type="GO" id="GO:0004322">
    <property type="term" value="F:ferroxidase activity"/>
    <property type="evidence" value="ECO:0007669"/>
    <property type="project" value="TreeGrafter"/>
</dbReference>
<dbReference type="NCBIfam" id="TIGR03421">
    <property type="entry name" value="FeS_CyaY"/>
    <property type="match status" value="1"/>
</dbReference>
<dbReference type="InterPro" id="IPR002908">
    <property type="entry name" value="Frataxin/CyaY"/>
</dbReference>
<dbReference type="EMBL" id="LXWW01000561">
    <property type="protein sequence ID" value="OAO12148.1"/>
    <property type="molecule type" value="Genomic_DNA"/>
</dbReference>
<dbReference type="GO" id="GO:0051537">
    <property type="term" value="F:2 iron, 2 sulfur cluster binding"/>
    <property type="evidence" value="ECO:0007669"/>
    <property type="project" value="TreeGrafter"/>
</dbReference>
<dbReference type="PROSITE" id="PS50810">
    <property type="entry name" value="FRATAXIN_2"/>
    <property type="match status" value="1"/>
</dbReference>
<dbReference type="EMBL" id="JN399205">
    <property type="protein sequence ID" value="AFL03351.1"/>
    <property type="molecule type" value="mRNA"/>
</dbReference>
<dbReference type="OrthoDB" id="1897642at2759"/>
<gene>
    <name evidence="5" type="ORF">AV274_6198</name>
</gene>
<dbReference type="GO" id="GO:0008198">
    <property type="term" value="F:ferrous iron binding"/>
    <property type="evidence" value="ECO:0007669"/>
    <property type="project" value="TreeGrafter"/>
</dbReference>
<dbReference type="GO" id="GO:0008199">
    <property type="term" value="F:ferric iron binding"/>
    <property type="evidence" value="ECO:0007669"/>
    <property type="project" value="InterPro"/>
</dbReference>
<dbReference type="GO" id="GO:0034986">
    <property type="term" value="F:iron chaperone activity"/>
    <property type="evidence" value="ECO:0007669"/>
    <property type="project" value="TreeGrafter"/>
</dbReference>
<dbReference type="GO" id="GO:0005739">
    <property type="term" value="C:mitochondrion"/>
    <property type="evidence" value="ECO:0007669"/>
    <property type="project" value="TreeGrafter"/>
</dbReference>
<keyword evidence="2" id="KW-0813">Transport</keyword>
<accession>I3WEQ9</accession>
<dbReference type="InterPro" id="IPR036524">
    <property type="entry name" value="Frataxin/CyaY_sf"/>
</dbReference>
<evidence type="ECO:0000313" key="6">
    <source>
        <dbReference type="Proteomes" id="UP000078348"/>
    </source>
</evidence>
<keyword evidence="6" id="KW-1185">Reference proteome</keyword>
<dbReference type="AlphaFoldDB" id="I3WEQ9"/>
<evidence type="ECO:0000313" key="5">
    <source>
        <dbReference type="EMBL" id="OAO12148.1"/>
    </source>
</evidence>
<protein>
    <submittedName>
        <fullName evidence="4 5">Frataxin</fullName>
    </submittedName>
</protein>
<keyword evidence="3" id="KW-0408">Iron</keyword>
<dbReference type="InterPro" id="IPR020895">
    <property type="entry name" value="Frataxin_CS"/>
</dbReference>
<dbReference type="SMART" id="SM01219">
    <property type="entry name" value="Frataxin_Cyay"/>
    <property type="match status" value="1"/>
</dbReference>
<keyword evidence="2" id="KW-0410">Iron transport</keyword>
<dbReference type="GO" id="GO:0006879">
    <property type="term" value="P:intracellular iron ion homeostasis"/>
    <property type="evidence" value="ECO:0007669"/>
    <property type="project" value="TreeGrafter"/>
</dbReference>
<comment type="similarity">
    <text evidence="1">Belongs to the frataxin family.</text>
</comment>
<proteinExistence type="evidence at transcript level"/>
<dbReference type="Pfam" id="PF01491">
    <property type="entry name" value="Frataxin_Cyay"/>
    <property type="match status" value="1"/>
</dbReference>